<evidence type="ECO:0000256" key="1">
    <source>
        <dbReference type="SAM" id="Phobius"/>
    </source>
</evidence>
<dbReference type="AlphaFoldDB" id="A0A917Y648"/>
<organism evidence="2 3">
    <name type="scientific">Streptomyces albiflavescens</name>
    <dbReference type="NCBI Taxonomy" id="1623582"/>
    <lineage>
        <taxon>Bacteria</taxon>
        <taxon>Bacillati</taxon>
        <taxon>Actinomycetota</taxon>
        <taxon>Actinomycetes</taxon>
        <taxon>Kitasatosporales</taxon>
        <taxon>Streptomycetaceae</taxon>
        <taxon>Streptomyces</taxon>
    </lineage>
</organism>
<keyword evidence="1" id="KW-0472">Membrane</keyword>
<keyword evidence="1" id="KW-1133">Transmembrane helix</keyword>
<feature type="transmembrane region" description="Helical" evidence="1">
    <location>
        <begin position="240"/>
        <end position="259"/>
    </location>
</feature>
<evidence type="ECO:0000313" key="3">
    <source>
        <dbReference type="Proteomes" id="UP000600365"/>
    </source>
</evidence>
<dbReference type="RefSeq" id="WP_189188300.1">
    <property type="nucleotide sequence ID" value="NZ_BMMM01000009.1"/>
</dbReference>
<feature type="transmembrane region" description="Helical" evidence="1">
    <location>
        <begin position="399"/>
        <end position="418"/>
    </location>
</feature>
<feature type="transmembrane region" description="Helical" evidence="1">
    <location>
        <begin position="318"/>
        <end position="336"/>
    </location>
</feature>
<dbReference type="Proteomes" id="UP000600365">
    <property type="component" value="Unassembled WGS sequence"/>
</dbReference>
<gene>
    <name evidence="2" type="ORF">GCM10011579_050010</name>
</gene>
<reference evidence="2 3" key="1">
    <citation type="journal article" date="2014" name="Int. J. Syst. Evol. Microbiol.">
        <title>Complete genome sequence of Corynebacterium casei LMG S-19264T (=DSM 44701T), isolated from a smear-ripened cheese.</title>
        <authorList>
            <consortium name="US DOE Joint Genome Institute (JGI-PGF)"/>
            <person name="Walter F."/>
            <person name="Albersmeier A."/>
            <person name="Kalinowski J."/>
            <person name="Ruckert C."/>
        </authorList>
    </citation>
    <scope>NUCLEOTIDE SEQUENCE [LARGE SCALE GENOMIC DNA]</scope>
    <source>
        <strain evidence="2 3">CGMCC 4.7111</strain>
    </source>
</reference>
<proteinExistence type="predicted"/>
<protein>
    <recommendedName>
        <fullName evidence="4">Integral membrane protein</fullName>
    </recommendedName>
</protein>
<feature type="transmembrane region" description="Helical" evidence="1">
    <location>
        <begin position="377"/>
        <end position="393"/>
    </location>
</feature>
<evidence type="ECO:0000313" key="2">
    <source>
        <dbReference type="EMBL" id="GGN72633.1"/>
    </source>
</evidence>
<comment type="caution">
    <text evidence="2">The sequence shown here is derived from an EMBL/GenBank/DDBJ whole genome shotgun (WGS) entry which is preliminary data.</text>
</comment>
<name>A0A917Y648_9ACTN</name>
<keyword evidence="3" id="KW-1185">Reference proteome</keyword>
<keyword evidence="1" id="KW-0812">Transmembrane</keyword>
<sequence>MADAADGPDTQQELAELRSRIAELEKRGGPAARASKHRLRSLVAALLIFLAAVLTPLSAVAAWASDEIGDTDQYVATVEPLASDPDVQAAVANRVTGAVMQRLDLKTLLESVAPEDRPRLAKALDALSGPLTNGLEGFVHSTAEKFVSSDAFATLWTQLNRRAHAAAVKALTGSGGGAVKLTNDAVVIDLAPVIDQVKQALVDKGLNVASKIPEVHTDFTVMTSDAVGKTQKGFRLLQLAGFWLPLVTLLLAAAGVFTAVRRRRALVAAALAVAVGAAVLGLGLWVGRALYLDSLPAEVSQPAAGTVYDTLVRYLRTTVRMVITLGVVVALAGWLTGEGRAASKVLAAWTGGITAVRDATGFDAGAIGGWVHRAKTWLNWTVVAVAAATLIAWDHPTGAVTLWIALGALLALALIEFVDDRAPHLANSIGSGQRGADGGVGRTRPD</sequence>
<evidence type="ECO:0008006" key="4">
    <source>
        <dbReference type="Google" id="ProtNLM"/>
    </source>
</evidence>
<feature type="transmembrane region" description="Helical" evidence="1">
    <location>
        <begin position="42"/>
        <end position="64"/>
    </location>
</feature>
<feature type="transmembrane region" description="Helical" evidence="1">
    <location>
        <begin position="266"/>
        <end position="286"/>
    </location>
</feature>
<dbReference type="EMBL" id="BMMM01000009">
    <property type="protein sequence ID" value="GGN72633.1"/>
    <property type="molecule type" value="Genomic_DNA"/>
</dbReference>
<accession>A0A917Y648</accession>